<proteinExistence type="inferred from homology"/>
<dbReference type="EC" id="3.1.1.-" evidence="3"/>
<dbReference type="PANTHER" id="PTHR43903">
    <property type="entry name" value="NEUROLIGIN"/>
    <property type="match status" value="1"/>
</dbReference>
<feature type="domain" description="Carboxylesterase type B" evidence="4">
    <location>
        <begin position="236"/>
        <end position="437"/>
    </location>
</feature>
<keyword evidence="6" id="KW-1185">Reference proteome</keyword>
<evidence type="ECO:0000256" key="2">
    <source>
        <dbReference type="ARBA" id="ARBA00022801"/>
    </source>
</evidence>
<evidence type="ECO:0000259" key="4">
    <source>
        <dbReference type="Pfam" id="PF00135"/>
    </source>
</evidence>
<dbReference type="InterPro" id="IPR051093">
    <property type="entry name" value="Neuroligin/BSAL"/>
</dbReference>
<dbReference type="OrthoDB" id="408631at2759"/>
<dbReference type="PROSITE" id="PS00122">
    <property type="entry name" value="CARBOXYLESTERASE_B_1"/>
    <property type="match status" value="1"/>
</dbReference>
<comment type="caution">
    <text evidence="5">The sequence shown here is derived from an EMBL/GenBank/DDBJ whole genome shotgun (WGS) entry which is preliminary data.</text>
</comment>
<dbReference type="SUPFAM" id="SSF53474">
    <property type="entry name" value="alpha/beta-Hydrolases"/>
    <property type="match status" value="1"/>
</dbReference>
<evidence type="ECO:0000256" key="3">
    <source>
        <dbReference type="RuleBase" id="RU361235"/>
    </source>
</evidence>
<evidence type="ECO:0000313" key="6">
    <source>
        <dbReference type="Proteomes" id="UP000678393"/>
    </source>
</evidence>
<evidence type="ECO:0000256" key="1">
    <source>
        <dbReference type="ARBA" id="ARBA00005964"/>
    </source>
</evidence>
<dbReference type="Proteomes" id="UP000678393">
    <property type="component" value="Unassembled WGS sequence"/>
</dbReference>
<feature type="domain" description="Carboxylesterase type B" evidence="4">
    <location>
        <begin position="61"/>
        <end position="130"/>
    </location>
</feature>
<dbReference type="InterPro" id="IPR002018">
    <property type="entry name" value="CarbesteraseB"/>
</dbReference>
<evidence type="ECO:0000313" key="5">
    <source>
        <dbReference type="EMBL" id="CAG5128485.1"/>
    </source>
</evidence>
<keyword evidence="2 3" id="KW-0378">Hydrolase</keyword>
<organism evidence="5 6">
    <name type="scientific">Candidula unifasciata</name>
    <dbReference type="NCBI Taxonomy" id="100452"/>
    <lineage>
        <taxon>Eukaryota</taxon>
        <taxon>Metazoa</taxon>
        <taxon>Spiralia</taxon>
        <taxon>Lophotrochozoa</taxon>
        <taxon>Mollusca</taxon>
        <taxon>Gastropoda</taxon>
        <taxon>Heterobranchia</taxon>
        <taxon>Euthyneura</taxon>
        <taxon>Panpulmonata</taxon>
        <taxon>Eupulmonata</taxon>
        <taxon>Stylommatophora</taxon>
        <taxon>Helicina</taxon>
        <taxon>Helicoidea</taxon>
        <taxon>Geomitridae</taxon>
        <taxon>Candidula</taxon>
    </lineage>
</organism>
<name>A0A8S3ZL71_9EUPU</name>
<dbReference type="EMBL" id="CAJHNH020003088">
    <property type="protein sequence ID" value="CAG5128485.1"/>
    <property type="molecule type" value="Genomic_DNA"/>
</dbReference>
<dbReference type="Gene3D" id="3.40.50.1820">
    <property type="entry name" value="alpha/beta hydrolase"/>
    <property type="match status" value="2"/>
</dbReference>
<comment type="similarity">
    <text evidence="1 3">Belongs to the type-B carboxylesterase/lipase family.</text>
</comment>
<dbReference type="InterPro" id="IPR029058">
    <property type="entry name" value="AB_hydrolase_fold"/>
</dbReference>
<dbReference type="Pfam" id="PF00135">
    <property type="entry name" value="COesterase"/>
    <property type="match status" value="2"/>
</dbReference>
<protein>
    <recommendedName>
        <fullName evidence="3">Carboxylic ester hydrolase</fullName>
        <ecNumber evidence="3">3.1.1.-</ecNumber>
    </recommendedName>
</protein>
<sequence>MRTSRCVYYGRLYALFAIYFLCDLGESRLDITTLSTREINTRFVGTAHVTEFASEEFVTVRFLGISYAKISQRFAKPVLNVPKPGVVDAKTFGYICPQVLTPGDPCQKQPMSEECLFLNIYVPLQNISNETRSEIIKSIATSTLPTVTTLKLNGSLEESSSSLDNASAPMSSNTSSKLMLSSVKSILDQMERLEKTLMTDLNAENRSEGRWSSVKVTMKRSASPADTHDKPLVLPANTKYAVLVYLHGGAFVMGSGNCYDGSVLAGHGKIIVVTVNYRLGNLGFLTTNDGVIPGNLGLWDQHVAVQWLKKYIHIFGGDPDRITLGGQSAGSYSSIYQALYQGNDGLFQRVIAQSGTPTAVKSASLTGYNTTLRVAKQLNCEINTTNQQLKACLMSISAESLVNVSLPMLVPGSLPIEPTVEEPFVPEDPYKILSQMAAPAVRKPFTRAWVLPKQRSSHRIRCSRW</sequence>
<dbReference type="AlphaFoldDB" id="A0A8S3ZL71"/>
<reference evidence="5" key="1">
    <citation type="submission" date="2021-04" db="EMBL/GenBank/DDBJ databases">
        <authorList>
            <consortium name="Molecular Ecology Group"/>
        </authorList>
    </citation>
    <scope>NUCLEOTIDE SEQUENCE</scope>
</reference>
<gene>
    <name evidence="5" type="ORF">CUNI_LOCUS14043</name>
</gene>
<accession>A0A8S3ZL71</accession>
<dbReference type="GO" id="GO:0016787">
    <property type="term" value="F:hydrolase activity"/>
    <property type="evidence" value="ECO:0007669"/>
    <property type="project" value="UniProtKB-KW"/>
</dbReference>
<dbReference type="InterPro" id="IPR019826">
    <property type="entry name" value="Carboxylesterase_B_AS"/>
</dbReference>